<evidence type="ECO:0000313" key="6">
    <source>
        <dbReference type="EMBL" id="RNA00649.1"/>
    </source>
</evidence>
<evidence type="ECO:0000256" key="1">
    <source>
        <dbReference type="ARBA" id="ARBA00004496"/>
    </source>
</evidence>
<keyword evidence="7" id="KW-1185">Reference proteome</keyword>
<dbReference type="GO" id="GO:0000278">
    <property type="term" value="P:mitotic cell cycle"/>
    <property type="evidence" value="ECO:0007669"/>
    <property type="project" value="TreeGrafter"/>
</dbReference>
<dbReference type="PROSITE" id="PS50096">
    <property type="entry name" value="IQ"/>
    <property type="match status" value="3"/>
</dbReference>
<dbReference type="PANTHER" id="PTHR22706">
    <property type="entry name" value="ASSEMBLY FACTOR FOR SPINDLE MICROTUBULES"/>
    <property type="match status" value="1"/>
</dbReference>
<proteinExistence type="predicted"/>
<feature type="coiled-coil region" evidence="5">
    <location>
        <begin position="121"/>
        <end position="161"/>
    </location>
</feature>
<dbReference type="InterPro" id="IPR051185">
    <property type="entry name" value="ASPM"/>
</dbReference>
<keyword evidence="2" id="KW-0963">Cytoplasm</keyword>
<reference evidence="6 7" key="1">
    <citation type="journal article" date="2018" name="Sci. Rep.">
        <title>Genomic signatures of local adaptation to the degree of environmental predictability in rotifers.</title>
        <authorList>
            <person name="Franch-Gras L."/>
            <person name="Hahn C."/>
            <person name="Garcia-Roger E.M."/>
            <person name="Carmona M.J."/>
            <person name="Serra M."/>
            <person name="Gomez A."/>
        </authorList>
    </citation>
    <scope>NUCLEOTIDE SEQUENCE [LARGE SCALE GENOMIC DNA]</scope>
    <source>
        <strain evidence="6">HYR1</strain>
    </source>
</reference>
<dbReference type="FunFam" id="1.20.5.190:FF:000084">
    <property type="entry name" value="Abnormal spindle microtubule assembly"/>
    <property type="match status" value="1"/>
</dbReference>
<dbReference type="GO" id="GO:0051295">
    <property type="term" value="P:establishment of meiotic spindle localization"/>
    <property type="evidence" value="ECO:0007669"/>
    <property type="project" value="TreeGrafter"/>
</dbReference>
<evidence type="ECO:0000313" key="7">
    <source>
        <dbReference type="Proteomes" id="UP000276133"/>
    </source>
</evidence>
<keyword evidence="3" id="KW-0677">Repeat</keyword>
<protein>
    <submittedName>
        <fullName evidence="6">Spermatogenesis-associated 17</fullName>
    </submittedName>
</protein>
<dbReference type="Gene3D" id="1.20.5.190">
    <property type="match status" value="2"/>
</dbReference>
<evidence type="ECO:0000256" key="5">
    <source>
        <dbReference type="SAM" id="Coils"/>
    </source>
</evidence>
<keyword evidence="4" id="KW-0112">Calmodulin-binding</keyword>
<dbReference type="PANTHER" id="PTHR22706:SF1">
    <property type="entry name" value="ASSEMBLY FACTOR FOR SPINDLE MICROTUBULES"/>
    <property type="match status" value="1"/>
</dbReference>
<comment type="caution">
    <text evidence="6">The sequence shown here is derived from an EMBL/GenBank/DDBJ whole genome shotgun (WGS) entry which is preliminary data.</text>
</comment>
<name>A0A3M7PNT7_BRAPC</name>
<evidence type="ECO:0000256" key="4">
    <source>
        <dbReference type="ARBA" id="ARBA00022860"/>
    </source>
</evidence>
<sequence>MARIIELIKQVPNIIDEIYENSRKADQFRYIENEAAIKIQSWYRGLKVRTYMKHLNKNATVIQKIWRGYQGRRKYRIQLEERVRQMRLEFYHEKAILIQKIWRGYYSRKYVFNYYKRKAYLKAIEQKNEIVLNELREYKDYMDKQEEERKHIQRYRQLEKEAKKNHYLISTKQIPGIYNSPYKPTASEMEYILKTVKLEPSEKHDLYVQSLKANKFDSVALPDYLPPLSNKQQGPFRDPLEVRKQRYRPFSPSLRVETDYEGLEKARKNLKSKEWTERLHDDIFYPIDKTIYKKPYDPLMLTKSKFGSLNYGTQHFREEAKPNEWKGNVRFKSLVPPVPEFNKLNKTYIDSHYYLS</sequence>
<evidence type="ECO:0000256" key="2">
    <source>
        <dbReference type="ARBA" id="ARBA00022490"/>
    </source>
</evidence>
<gene>
    <name evidence="6" type="ORF">BpHYR1_016770</name>
</gene>
<dbReference type="AlphaFoldDB" id="A0A3M7PNT7"/>
<dbReference type="SMART" id="SM00015">
    <property type="entry name" value="IQ"/>
    <property type="match status" value="3"/>
</dbReference>
<dbReference type="GO" id="GO:0007051">
    <property type="term" value="P:spindle organization"/>
    <property type="evidence" value="ECO:0007669"/>
    <property type="project" value="TreeGrafter"/>
</dbReference>
<dbReference type="STRING" id="10195.A0A3M7PNT7"/>
<dbReference type="GO" id="GO:0005737">
    <property type="term" value="C:cytoplasm"/>
    <property type="evidence" value="ECO:0007669"/>
    <property type="project" value="UniProtKB-SubCell"/>
</dbReference>
<dbReference type="OrthoDB" id="190375at2759"/>
<evidence type="ECO:0000256" key="3">
    <source>
        <dbReference type="ARBA" id="ARBA00022737"/>
    </source>
</evidence>
<dbReference type="InterPro" id="IPR027417">
    <property type="entry name" value="P-loop_NTPase"/>
</dbReference>
<keyword evidence="5" id="KW-0175">Coiled coil</keyword>
<dbReference type="SUPFAM" id="SSF52540">
    <property type="entry name" value="P-loop containing nucleoside triphosphate hydrolases"/>
    <property type="match status" value="1"/>
</dbReference>
<dbReference type="InterPro" id="IPR000048">
    <property type="entry name" value="IQ_motif_EF-hand-BS"/>
</dbReference>
<comment type="subcellular location">
    <subcellularLocation>
        <location evidence="1">Cytoplasm</location>
    </subcellularLocation>
</comment>
<dbReference type="EMBL" id="REGN01009657">
    <property type="protein sequence ID" value="RNA00649.1"/>
    <property type="molecule type" value="Genomic_DNA"/>
</dbReference>
<dbReference type="Proteomes" id="UP000276133">
    <property type="component" value="Unassembled WGS sequence"/>
</dbReference>
<dbReference type="Pfam" id="PF00612">
    <property type="entry name" value="IQ"/>
    <property type="match status" value="3"/>
</dbReference>
<accession>A0A3M7PNT7</accession>
<dbReference type="GO" id="GO:0000922">
    <property type="term" value="C:spindle pole"/>
    <property type="evidence" value="ECO:0007669"/>
    <property type="project" value="TreeGrafter"/>
</dbReference>
<dbReference type="GO" id="GO:0005516">
    <property type="term" value="F:calmodulin binding"/>
    <property type="evidence" value="ECO:0007669"/>
    <property type="project" value="UniProtKB-KW"/>
</dbReference>
<organism evidence="6 7">
    <name type="scientific">Brachionus plicatilis</name>
    <name type="common">Marine rotifer</name>
    <name type="synonym">Brachionus muelleri</name>
    <dbReference type="NCBI Taxonomy" id="10195"/>
    <lineage>
        <taxon>Eukaryota</taxon>
        <taxon>Metazoa</taxon>
        <taxon>Spiralia</taxon>
        <taxon>Gnathifera</taxon>
        <taxon>Rotifera</taxon>
        <taxon>Eurotatoria</taxon>
        <taxon>Monogononta</taxon>
        <taxon>Pseudotrocha</taxon>
        <taxon>Ploima</taxon>
        <taxon>Brachionidae</taxon>
        <taxon>Brachionus</taxon>
    </lineage>
</organism>